<protein>
    <submittedName>
        <fullName evidence="2">Uncharacterized protein</fullName>
    </submittedName>
</protein>
<evidence type="ECO:0000313" key="2">
    <source>
        <dbReference type="EMBL" id="EJK65099.1"/>
    </source>
</evidence>
<feature type="compositionally biased region" description="Polar residues" evidence="1">
    <location>
        <begin position="1"/>
        <end position="11"/>
    </location>
</feature>
<evidence type="ECO:0000256" key="1">
    <source>
        <dbReference type="SAM" id="MobiDB-lite"/>
    </source>
</evidence>
<dbReference type="AlphaFoldDB" id="K0SJI0"/>
<gene>
    <name evidence="2" type="ORF">THAOC_14093</name>
</gene>
<proteinExistence type="predicted"/>
<feature type="region of interest" description="Disordered" evidence="1">
    <location>
        <begin position="303"/>
        <end position="342"/>
    </location>
</feature>
<name>K0SJI0_THAOC</name>
<feature type="compositionally biased region" description="Low complexity" evidence="1">
    <location>
        <begin position="12"/>
        <end position="28"/>
    </location>
</feature>
<reference evidence="2 3" key="1">
    <citation type="journal article" date="2012" name="Genome Biol.">
        <title>Genome and low-iron response of an oceanic diatom adapted to chronic iron limitation.</title>
        <authorList>
            <person name="Lommer M."/>
            <person name="Specht M."/>
            <person name="Roy A.S."/>
            <person name="Kraemer L."/>
            <person name="Andreson R."/>
            <person name="Gutowska M.A."/>
            <person name="Wolf J."/>
            <person name="Bergner S.V."/>
            <person name="Schilhabel M.B."/>
            <person name="Klostermeier U.C."/>
            <person name="Beiko R.G."/>
            <person name="Rosenstiel P."/>
            <person name="Hippler M."/>
            <person name="Laroche J."/>
        </authorList>
    </citation>
    <scope>NUCLEOTIDE SEQUENCE [LARGE SCALE GENOMIC DNA]</scope>
    <source>
        <strain evidence="2 3">CCMP1005</strain>
    </source>
</reference>
<feature type="compositionally biased region" description="Polar residues" evidence="1">
    <location>
        <begin position="303"/>
        <end position="319"/>
    </location>
</feature>
<organism evidence="2 3">
    <name type="scientific">Thalassiosira oceanica</name>
    <name type="common">Marine diatom</name>
    <dbReference type="NCBI Taxonomy" id="159749"/>
    <lineage>
        <taxon>Eukaryota</taxon>
        <taxon>Sar</taxon>
        <taxon>Stramenopiles</taxon>
        <taxon>Ochrophyta</taxon>
        <taxon>Bacillariophyta</taxon>
        <taxon>Coscinodiscophyceae</taxon>
        <taxon>Thalassiosirophycidae</taxon>
        <taxon>Thalassiosirales</taxon>
        <taxon>Thalassiosiraceae</taxon>
        <taxon>Thalassiosira</taxon>
    </lineage>
</organism>
<dbReference type="EMBL" id="AGNL01016421">
    <property type="protein sequence ID" value="EJK65099.1"/>
    <property type="molecule type" value="Genomic_DNA"/>
</dbReference>
<sequence>MTTSASSLEQTALSSSNRAVSSSAPRPASADHARLDKLLPRRAVPRIGHAGDLDTGVLGRGFESKAADRRLQSSTCGIPDVGFGGGEGDANYMEMALQIVSVCNHGVEIDGKNITLAECLASTSDFSSEAVAQYKELYCGPAECITSGGDGSLGAVYCCTYQQTCDYYTAALSSGILDDKAIVEQICGVSECCRSNDGVLDEACFPSEYSASFEDCTALEDQSDSLCCTYRYKCSLQGSIYPDDPTTPRVCSVAECCQEINGTFSTCHDEAFGSGSSSQPTPSPQIIDLEPTKSPFGFTPTANKIPESTLTPSQATRSPSIVLPGSEPPFEGDNATKSPATDKTGAFVSSVEDDILMQTQTPTVMVDKEPQVGQESTNGVARKATSFLSVMVLYLVLS</sequence>
<feature type="region of interest" description="Disordered" evidence="1">
    <location>
        <begin position="1"/>
        <end position="35"/>
    </location>
</feature>
<keyword evidence="3" id="KW-1185">Reference proteome</keyword>
<accession>K0SJI0</accession>
<dbReference type="Proteomes" id="UP000266841">
    <property type="component" value="Unassembled WGS sequence"/>
</dbReference>
<comment type="caution">
    <text evidence="2">The sequence shown here is derived from an EMBL/GenBank/DDBJ whole genome shotgun (WGS) entry which is preliminary data.</text>
</comment>
<evidence type="ECO:0000313" key="3">
    <source>
        <dbReference type="Proteomes" id="UP000266841"/>
    </source>
</evidence>